<feature type="chain" id="PRO_5031200346" evidence="8">
    <location>
        <begin position="34"/>
        <end position="438"/>
    </location>
</feature>
<keyword evidence="6" id="KW-0482">Metalloprotease</keyword>
<dbReference type="Proteomes" id="UP000547973">
    <property type="component" value="Unassembled WGS sequence"/>
</dbReference>
<comment type="cofactor">
    <cofactor evidence="1">
        <name>Zn(2+)</name>
        <dbReference type="ChEBI" id="CHEBI:29105"/>
    </cofactor>
</comment>
<dbReference type="GO" id="GO:0046872">
    <property type="term" value="F:metal ion binding"/>
    <property type="evidence" value="ECO:0007669"/>
    <property type="project" value="UniProtKB-KW"/>
</dbReference>
<keyword evidence="5" id="KW-0862">Zinc</keyword>
<reference evidence="10 11" key="1">
    <citation type="submission" date="2020-07" db="EMBL/GenBank/DDBJ databases">
        <title>Sequencing the genomes of 1000 actinobacteria strains.</title>
        <authorList>
            <person name="Klenk H.-P."/>
        </authorList>
    </citation>
    <scope>NUCLEOTIDE SEQUENCE [LARGE SCALE GENOMIC DNA]</scope>
    <source>
        <strain evidence="10 11">DSM 19970</strain>
    </source>
</reference>
<dbReference type="Pfam" id="PF01551">
    <property type="entry name" value="Peptidase_M23"/>
    <property type="match status" value="1"/>
</dbReference>
<dbReference type="EMBL" id="JACBZO010000001">
    <property type="protein sequence ID" value="NYI42058.1"/>
    <property type="molecule type" value="Genomic_DNA"/>
</dbReference>
<dbReference type="OrthoDB" id="1099523at2"/>
<feature type="signal peptide" evidence="8">
    <location>
        <begin position="1"/>
        <end position="33"/>
    </location>
</feature>
<evidence type="ECO:0000259" key="9">
    <source>
        <dbReference type="Pfam" id="PF01551"/>
    </source>
</evidence>
<evidence type="ECO:0000256" key="8">
    <source>
        <dbReference type="SAM" id="SignalP"/>
    </source>
</evidence>
<evidence type="ECO:0000313" key="11">
    <source>
        <dbReference type="Proteomes" id="UP000547973"/>
    </source>
</evidence>
<gene>
    <name evidence="10" type="ORF">BKA03_002177</name>
</gene>
<evidence type="ECO:0000313" key="10">
    <source>
        <dbReference type="EMBL" id="NYI42058.1"/>
    </source>
</evidence>
<keyword evidence="7" id="KW-0175">Coiled coil</keyword>
<protein>
    <submittedName>
        <fullName evidence="10">Murein DD-endopeptidase MepM/ murein hydrolase activator NlpD</fullName>
    </submittedName>
</protein>
<dbReference type="Gene3D" id="2.70.70.10">
    <property type="entry name" value="Glucose Permease (Domain IIA)"/>
    <property type="match status" value="1"/>
</dbReference>
<keyword evidence="4 10" id="KW-0378">Hydrolase</keyword>
<dbReference type="CDD" id="cd12797">
    <property type="entry name" value="M23_peptidase"/>
    <property type="match status" value="1"/>
</dbReference>
<evidence type="ECO:0000256" key="2">
    <source>
        <dbReference type="ARBA" id="ARBA00022670"/>
    </source>
</evidence>
<keyword evidence="8" id="KW-0732">Signal</keyword>
<evidence type="ECO:0000256" key="7">
    <source>
        <dbReference type="SAM" id="Coils"/>
    </source>
</evidence>
<evidence type="ECO:0000256" key="6">
    <source>
        <dbReference type="ARBA" id="ARBA00023049"/>
    </source>
</evidence>
<dbReference type="AlphaFoldDB" id="A0A7Z0CKM1"/>
<dbReference type="PANTHER" id="PTHR21666">
    <property type="entry name" value="PEPTIDASE-RELATED"/>
    <property type="match status" value="1"/>
</dbReference>
<keyword evidence="3" id="KW-0479">Metal-binding</keyword>
<dbReference type="RefSeq" id="WP_062076183.1">
    <property type="nucleotide sequence ID" value="NZ_BBRC01000019.1"/>
</dbReference>
<accession>A0A7Z0CKM1</accession>
<dbReference type="InterPro" id="IPR016047">
    <property type="entry name" value="M23ase_b-sheet_dom"/>
</dbReference>
<evidence type="ECO:0000256" key="5">
    <source>
        <dbReference type="ARBA" id="ARBA00022833"/>
    </source>
</evidence>
<proteinExistence type="predicted"/>
<comment type="caution">
    <text evidence="10">The sequence shown here is derived from an EMBL/GenBank/DDBJ whole genome shotgun (WGS) entry which is preliminary data.</text>
</comment>
<organism evidence="10 11">
    <name type="scientific">Demequina lutea</name>
    <dbReference type="NCBI Taxonomy" id="431489"/>
    <lineage>
        <taxon>Bacteria</taxon>
        <taxon>Bacillati</taxon>
        <taxon>Actinomycetota</taxon>
        <taxon>Actinomycetes</taxon>
        <taxon>Micrococcales</taxon>
        <taxon>Demequinaceae</taxon>
        <taxon>Demequina</taxon>
    </lineage>
</organism>
<name>A0A7Z0CKM1_9MICO</name>
<keyword evidence="11" id="KW-1185">Reference proteome</keyword>
<feature type="domain" description="M23ase beta-sheet core" evidence="9">
    <location>
        <begin position="333"/>
        <end position="431"/>
    </location>
</feature>
<dbReference type="SUPFAM" id="SSF51261">
    <property type="entry name" value="Duplicated hybrid motif"/>
    <property type="match status" value="1"/>
</dbReference>
<dbReference type="InterPro" id="IPR050570">
    <property type="entry name" value="Cell_wall_metabolism_enzyme"/>
</dbReference>
<dbReference type="GO" id="GO:0006508">
    <property type="term" value="P:proteolysis"/>
    <property type="evidence" value="ECO:0007669"/>
    <property type="project" value="UniProtKB-KW"/>
</dbReference>
<dbReference type="InterPro" id="IPR011055">
    <property type="entry name" value="Dup_hybrid_motif"/>
</dbReference>
<dbReference type="Gene3D" id="6.10.250.3150">
    <property type="match status" value="1"/>
</dbReference>
<evidence type="ECO:0000256" key="1">
    <source>
        <dbReference type="ARBA" id="ARBA00001947"/>
    </source>
</evidence>
<dbReference type="PANTHER" id="PTHR21666:SF288">
    <property type="entry name" value="CELL DIVISION PROTEIN YTFB"/>
    <property type="match status" value="1"/>
</dbReference>
<evidence type="ECO:0000256" key="4">
    <source>
        <dbReference type="ARBA" id="ARBA00022801"/>
    </source>
</evidence>
<evidence type="ECO:0000256" key="3">
    <source>
        <dbReference type="ARBA" id="ARBA00022723"/>
    </source>
</evidence>
<keyword evidence="2" id="KW-0645">Protease</keyword>
<dbReference type="GO" id="GO:0004222">
    <property type="term" value="F:metalloendopeptidase activity"/>
    <property type="evidence" value="ECO:0007669"/>
    <property type="project" value="TreeGrafter"/>
</dbReference>
<feature type="coiled-coil region" evidence="7">
    <location>
        <begin position="75"/>
        <end position="102"/>
    </location>
</feature>
<sequence>MRKISIVSRSIKVAAVLAVAAMLGASASGVAQAEGSVHAWSSYDDQIAQANKVKAQQQQHSADLESAVTATDTAIADATLKLQQLNDQLPGVQEEYRLAQQQYDSAVLQQKIVASKLTAAQAEDAALTTQISSDDVKITDLRNMLAEIARAEYQGAQDNSSLSIFFGATTTQQFVDDYAYRETTARVQASTLDDAEQLAAVNRNRKTRQAAVKVYIAELMTQADALVVQTKAASATAAAKKAEMEKLLADTQDLKTYLDSQKAAYLAQQAQLDADAAALTAELDTLWKNKRAEEAVNGTGSLVKGFLSVPIANPYITSPFGMRFHPIFHVWRLHSGTDFGAACGTQVTAAADGTVAWAKYMSGSGNQVLLDHGYVSGKWLTTSYNHLSKFAVSPGQKVARGQIVGYVGSTGDSTGCHLHFEVRVNNRYVDPMTLLAAW</sequence>